<evidence type="ECO:0000256" key="3">
    <source>
        <dbReference type="ARBA" id="ARBA00023315"/>
    </source>
</evidence>
<feature type="domain" description="N-end aminoacyl transferase N-terminal" evidence="5">
    <location>
        <begin position="72"/>
        <end position="142"/>
    </location>
</feature>
<dbReference type="GO" id="GO:0005737">
    <property type="term" value="C:cytoplasm"/>
    <property type="evidence" value="ECO:0007669"/>
    <property type="project" value="UniProtKB-SubCell"/>
</dbReference>
<dbReference type="InterPro" id="IPR016181">
    <property type="entry name" value="Acyl_CoA_acyltransferase"/>
</dbReference>
<dbReference type="Pfam" id="PF04377">
    <property type="entry name" value="ATE_C"/>
    <property type="match status" value="1"/>
</dbReference>
<comment type="catalytic activity">
    <reaction evidence="4">
        <text>N-terminal L-aspartyl-[protein] + L-leucyl-tRNA(Leu) = N-terminal L-leucyl-L-aspartyl-[protein] + tRNA(Leu) + H(+)</text>
        <dbReference type="Rhea" id="RHEA:50420"/>
        <dbReference type="Rhea" id="RHEA-COMP:9613"/>
        <dbReference type="Rhea" id="RHEA-COMP:9622"/>
        <dbReference type="Rhea" id="RHEA-COMP:12669"/>
        <dbReference type="Rhea" id="RHEA-COMP:12674"/>
        <dbReference type="ChEBI" id="CHEBI:15378"/>
        <dbReference type="ChEBI" id="CHEBI:64720"/>
        <dbReference type="ChEBI" id="CHEBI:78442"/>
        <dbReference type="ChEBI" id="CHEBI:78494"/>
        <dbReference type="ChEBI" id="CHEBI:133042"/>
        <dbReference type="EC" id="2.3.2.29"/>
    </reaction>
</comment>
<evidence type="ECO:0000256" key="4">
    <source>
        <dbReference type="HAMAP-Rule" id="MF_00689"/>
    </source>
</evidence>
<comment type="similarity">
    <text evidence="4">Belongs to the R-transferase family. Bpt subfamily.</text>
</comment>
<dbReference type="InterPro" id="IPR030700">
    <property type="entry name" value="N-end_Aminoacyl_Trfase"/>
</dbReference>
<dbReference type="Pfam" id="PF04376">
    <property type="entry name" value="ATE_N"/>
    <property type="match status" value="1"/>
</dbReference>
<dbReference type="NCBIfam" id="NF002346">
    <property type="entry name" value="PRK01305.2-3"/>
    <property type="match status" value="1"/>
</dbReference>
<protein>
    <recommendedName>
        <fullName evidence="4">Aspartate/glutamate leucyltransferase</fullName>
        <ecNumber evidence="4">2.3.2.29</ecNumber>
    </recommendedName>
</protein>
<feature type="domain" description="N-end rule aminoacyl transferase C-terminal" evidence="6">
    <location>
        <begin position="162"/>
        <end position="289"/>
    </location>
</feature>
<dbReference type="NCBIfam" id="NF002342">
    <property type="entry name" value="PRK01305.1-3"/>
    <property type="match status" value="1"/>
</dbReference>
<evidence type="ECO:0000313" key="7">
    <source>
        <dbReference type="EMBL" id="CAD0360079.1"/>
    </source>
</evidence>
<keyword evidence="1 4" id="KW-0963">Cytoplasm</keyword>
<dbReference type="NCBIfam" id="NF002341">
    <property type="entry name" value="PRK01305.1-1"/>
    <property type="match status" value="1"/>
</dbReference>
<dbReference type="SUPFAM" id="SSF55729">
    <property type="entry name" value="Acyl-CoA N-acyltransferases (Nat)"/>
    <property type="match status" value="1"/>
</dbReference>
<dbReference type="EC" id="2.3.2.29" evidence="4"/>
<keyword evidence="2 4" id="KW-0808">Transferase</keyword>
<dbReference type="RefSeq" id="WP_023903113.1">
    <property type="nucleotide sequence ID" value="NZ_CAJDKC010000004.1"/>
</dbReference>
<accession>A0A6V7F9P1</accession>
<dbReference type="Proteomes" id="UP000587508">
    <property type="component" value="Unassembled WGS sequence"/>
</dbReference>
<organism evidence="7 8">
    <name type="scientific">Xanthomonas hortorum pv. carotae</name>
    <dbReference type="NCBI Taxonomy" id="487904"/>
    <lineage>
        <taxon>Bacteria</taxon>
        <taxon>Pseudomonadati</taxon>
        <taxon>Pseudomonadota</taxon>
        <taxon>Gammaproteobacteria</taxon>
        <taxon>Lysobacterales</taxon>
        <taxon>Lysobacteraceae</taxon>
        <taxon>Xanthomonas</taxon>
    </lineage>
</organism>
<dbReference type="GO" id="GO:0008914">
    <property type="term" value="F:leucyl-tRNA--protein transferase activity"/>
    <property type="evidence" value="ECO:0007669"/>
    <property type="project" value="UniProtKB-UniRule"/>
</dbReference>
<dbReference type="EMBL" id="CAJDKC010000004">
    <property type="protein sequence ID" value="CAD0360083.1"/>
    <property type="molecule type" value="Genomic_DNA"/>
</dbReference>
<comment type="subcellular location">
    <subcellularLocation>
        <location evidence="4">Cytoplasm</location>
    </subcellularLocation>
</comment>
<dbReference type="InterPro" id="IPR007472">
    <property type="entry name" value="N-end_Aminoacyl_Trfase_C"/>
</dbReference>
<dbReference type="GO" id="GO:0004057">
    <property type="term" value="F:arginyl-tRNA--protein transferase activity"/>
    <property type="evidence" value="ECO:0007669"/>
    <property type="project" value="InterPro"/>
</dbReference>
<gene>
    <name evidence="4 7" type="primary">bpt</name>
    <name evidence="7" type="ORF">CFBP7900_31670</name>
</gene>
<comment type="function">
    <text evidence="4">Functions in the N-end rule pathway of protein degradation where it conjugates Leu from its aminoacyl-tRNA to the N-termini of proteins containing an N-terminal aspartate or glutamate.</text>
</comment>
<dbReference type="InterPro" id="IPR017138">
    <property type="entry name" value="Asp_Glu_LeuTrfase"/>
</dbReference>
<evidence type="ECO:0000313" key="8">
    <source>
        <dbReference type="Proteomes" id="UP000587508"/>
    </source>
</evidence>
<evidence type="ECO:0000256" key="1">
    <source>
        <dbReference type="ARBA" id="ARBA00022490"/>
    </source>
</evidence>
<evidence type="ECO:0000259" key="6">
    <source>
        <dbReference type="Pfam" id="PF04377"/>
    </source>
</evidence>
<dbReference type="EMBL" id="CAJDKC010000004">
    <property type="protein sequence ID" value="CAD0360079.1"/>
    <property type="molecule type" value="Genomic_DNA"/>
</dbReference>
<keyword evidence="3 4" id="KW-0012">Acyltransferase</keyword>
<dbReference type="AlphaFoldDB" id="A0A6V7F9P1"/>
<dbReference type="PANTHER" id="PTHR21367">
    <property type="entry name" value="ARGININE-TRNA-PROTEIN TRANSFERASE 1"/>
    <property type="match status" value="1"/>
</dbReference>
<comment type="catalytic activity">
    <reaction evidence="4">
        <text>N-terminal L-glutamyl-[protein] + L-leucyl-tRNA(Leu) = N-terminal L-leucyl-L-glutamyl-[protein] + tRNA(Leu) + H(+)</text>
        <dbReference type="Rhea" id="RHEA:50412"/>
        <dbReference type="Rhea" id="RHEA-COMP:9613"/>
        <dbReference type="Rhea" id="RHEA-COMP:9622"/>
        <dbReference type="Rhea" id="RHEA-COMP:12664"/>
        <dbReference type="Rhea" id="RHEA-COMP:12668"/>
        <dbReference type="ChEBI" id="CHEBI:15378"/>
        <dbReference type="ChEBI" id="CHEBI:64721"/>
        <dbReference type="ChEBI" id="CHEBI:78442"/>
        <dbReference type="ChEBI" id="CHEBI:78494"/>
        <dbReference type="ChEBI" id="CHEBI:133041"/>
        <dbReference type="EC" id="2.3.2.29"/>
    </reaction>
</comment>
<evidence type="ECO:0000256" key="2">
    <source>
        <dbReference type="ARBA" id="ARBA00022679"/>
    </source>
</evidence>
<name>A0A6V7F9P1_9XANT</name>
<evidence type="ECO:0000259" key="5">
    <source>
        <dbReference type="Pfam" id="PF04376"/>
    </source>
</evidence>
<dbReference type="InterPro" id="IPR007471">
    <property type="entry name" value="N-end_Aminoacyl_Trfase_N"/>
</dbReference>
<comment type="caution">
    <text evidence="7">The sequence shown here is derived from an EMBL/GenBank/DDBJ whole genome shotgun (WGS) entry which is preliminary data.</text>
</comment>
<proteinExistence type="inferred from homology"/>
<dbReference type="GO" id="GO:0071596">
    <property type="term" value="P:ubiquitin-dependent protein catabolic process via the N-end rule pathway"/>
    <property type="evidence" value="ECO:0007669"/>
    <property type="project" value="InterPro"/>
</dbReference>
<reference evidence="7 8" key="1">
    <citation type="submission" date="2020-07" db="EMBL/GenBank/DDBJ databases">
        <authorList>
            <person name="Pothier F. J."/>
        </authorList>
    </citation>
    <scope>NUCLEOTIDE SEQUENCE [LARGE SCALE GENOMIC DNA]</scope>
    <source>
        <strain evidence="7 8">CFBP 7900</strain>
    </source>
</reference>
<sequence length="306" mass="34906">MGRIAWVAHPDPPCAATNTHINEPSARALTRRPGVFIRRTVAAVATRKRYPARMAIHADTHDDLRLFQTGEHACGYWPDRRARDLVLDPHDPRLGAIYPQALAWGFRRSGDLVYRPHCERCRACVPVRIAVDAFRPDRSQRRCLARNQDLVVRVVAAERTDEQLALYRQYLKHRHPGGGMDEHGATEFDQFLIGGWSHGRFLEIREPAVAHTPGRLLAVAVTDVTEHALSAVYTFYAPDAAVRSLGTFAILQQIQWAQRERRAHVYLGYWIDGHAKMNYKRRFSALEAYDGRQWRVLPAHAPERTA</sequence>
<dbReference type="PANTHER" id="PTHR21367:SF1">
    <property type="entry name" value="ARGINYL-TRNA--PROTEIN TRANSFERASE 1"/>
    <property type="match status" value="1"/>
</dbReference>
<dbReference type="HAMAP" id="MF_00689">
    <property type="entry name" value="Bpt"/>
    <property type="match status" value="1"/>
</dbReference>